<keyword evidence="8 10" id="KW-1133">Transmembrane helix</keyword>
<dbReference type="Pfam" id="PF03748">
    <property type="entry name" value="FliL"/>
    <property type="match status" value="1"/>
</dbReference>
<evidence type="ECO:0000256" key="5">
    <source>
        <dbReference type="ARBA" id="ARBA00022500"/>
    </source>
</evidence>
<comment type="function">
    <text evidence="1 10">Controls the rotational direction of flagella during chemotaxis.</text>
</comment>
<dbReference type="GO" id="GO:0005886">
    <property type="term" value="C:plasma membrane"/>
    <property type="evidence" value="ECO:0007669"/>
    <property type="project" value="UniProtKB-SubCell"/>
</dbReference>
<evidence type="ECO:0000256" key="1">
    <source>
        <dbReference type="ARBA" id="ARBA00002254"/>
    </source>
</evidence>
<dbReference type="PANTHER" id="PTHR35091">
    <property type="entry name" value="FLAGELLAR PROTEIN FLIL"/>
    <property type="match status" value="1"/>
</dbReference>
<dbReference type="GO" id="GO:0071978">
    <property type="term" value="P:bacterial-type flagellum-dependent swarming motility"/>
    <property type="evidence" value="ECO:0007669"/>
    <property type="project" value="TreeGrafter"/>
</dbReference>
<keyword evidence="9 10" id="KW-0472">Membrane</keyword>
<evidence type="ECO:0000256" key="6">
    <source>
        <dbReference type="ARBA" id="ARBA00022692"/>
    </source>
</evidence>
<accession>A0A4R2P662</accession>
<dbReference type="Proteomes" id="UP000295416">
    <property type="component" value="Unassembled WGS sequence"/>
</dbReference>
<keyword evidence="11" id="KW-0282">Flagellum</keyword>
<comment type="subcellular location">
    <subcellularLocation>
        <location evidence="2">Cell membrane</location>
        <topology evidence="2">Single-pass membrane protein</topology>
    </subcellularLocation>
</comment>
<keyword evidence="7 10" id="KW-0283">Flagellar rotation</keyword>
<evidence type="ECO:0000256" key="8">
    <source>
        <dbReference type="ARBA" id="ARBA00022989"/>
    </source>
</evidence>
<keyword evidence="6 10" id="KW-0812">Transmembrane</keyword>
<evidence type="ECO:0000256" key="10">
    <source>
        <dbReference type="RuleBase" id="RU364125"/>
    </source>
</evidence>
<sequence>MFKSKGLNIVFIIMAVVIFLGISSFLVMNYIKGNHTSAANDEVTIDDIVENLTVDTEEITTNLRDDDYIKVTFKIQVSNKEAKEELGKREFQVKNAIIYTLSGLTPKVLLGPKGLANLEAMLKEKLNAFLERGQVTHVYTTEKIIQ</sequence>
<reference evidence="11 12" key="1">
    <citation type="submission" date="2019-03" db="EMBL/GenBank/DDBJ databases">
        <title>Genomic Encyclopedia of Type Strains, Phase IV (KMG-IV): sequencing the most valuable type-strain genomes for metagenomic binning, comparative biology and taxonomic classification.</title>
        <authorList>
            <person name="Goeker M."/>
        </authorList>
    </citation>
    <scope>NUCLEOTIDE SEQUENCE [LARGE SCALE GENOMIC DNA]</scope>
    <source>
        <strain evidence="11 12">DSM 19377</strain>
    </source>
</reference>
<keyword evidence="11" id="KW-0969">Cilium</keyword>
<evidence type="ECO:0000256" key="7">
    <source>
        <dbReference type="ARBA" id="ARBA00022779"/>
    </source>
</evidence>
<keyword evidence="11" id="KW-0966">Cell projection</keyword>
<keyword evidence="4 10" id="KW-1003">Cell membrane</keyword>
<organism evidence="11 12">
    <name type="scientific">Scopulibacillus darangshiensis</name>
    <dbReference type="NCBI Taxonomy" id="442528"/>
    <lineage>
        <taxon>Bacteria</taxon>
        <taxon>Bacillati</taxon>
        <taxon>Bacillota</taxon>
        <taxon>Bacilli</taxon>
        <taxon>Bacillales</taxon>
        <taxon>Sporolactobacillaceae</taxon>
        <taxon>Scopulibacillus</taxon>
    </lineage>
</organism>
<comment type="caution">
    <text evidence="11">The sequence shown here is derived from an EMBL/GenBank/DDBJ whole genome shotgun (WGS) entry which is preliminary data.</text>
</comment>
<evidence type="ECO:0000313" key="11">
    <source>
        <dbReference type="EMBL" id="TCP30322.1"/>
    </source>
</evidence>
<comment type="similarity">
    <text evidence="3 10">Belongs to the FliL family.</text>
</comment>
<evidence type="ECO:0000256" key="3">
    <source>
        <dbReference type="ARBA" id="ARBA00008281"/>
    </source>
</evidence>
<evidence type="ECO:0000256" key="4">
    <source>
        <dbReference type="ARBA" id="ARBA00022475"/>
    </source>
</evidence>
<keyword evidence="12" id="KW-1185">Reference proteome</keyword>
<gene>
    <name evidence="11" type="ORF">EV207_106145</name>
</gene>
<evidence type="ECO:0000256" key="2">
    <source>
        <dbReference type="ARBA" id="ARBA00004162"/>
    </source>
</evidence>
<proteinExistence type="inferred from homology"/>
<keyword evidence="5 10" id="KW-0145">Chemotaxis</keyword>
<dbReference type="PANTHER" id="PTHR35091:SF2">
    <property type="entry name" value="FLAGELLAR PROTEIN FLIL"/>
    <property type="match status" value="1"/>
</dbReference>
<dbReference type="NCBIfam" id="NF005826">
    <property type="entry name" value="PRK07718.1"/>
    <property type="match status" value="1"/>
</dbReference>
<dbReference type="EMBL" id="SLXK01000006">
    <property type="protein sequence ID" value="TCP30322.1"/>
    <property type="molecule type" value="Genomic_DNA"/>
</dbReference>
<protein>
    <recommendedName>
        <fullName evidence="10">Flagellar protein FliL</fullName>
    </recommendedName>
</protein>
<dbReference type="RefSeq" id="WP_132744943.1">
    <property type="nucleotide sequence ID" value="NZ_SLXK01000006.1"/>
</dbReference>
<feature type="transmembrane region" description="Helical" evidence="10">
    <location>
        <begin position="7"/>
        <end position="31"/>
    </location>
</feature>
<dbReference type="OrthoDB" id="2381796at2"/>
<dbReference type="InterPro" id="IPR005503">
    <property type="entry name" value="FliL"/>
</dbReference>
<evidence type="ECO:0000313" key="12">
    <source>
        <dbReference type="Proteomes" id="UP000295416"/>
    </source>
</evidence>
<dbReference type="GO" id="GO:0006935">
    <property type="term" value="P:chemotaxis"/>
    <property type="evidence" value="ECO:0007669"/>
    <property type="project" value="UniProtKB-KW"/>
</dbReference>
<name>A0A4R2P662_9BACL</name>
<dbReference type="AlphaFoldDB" id="A0A4R2P662"/>
<evidence type="ECO:0000256" key="9">
    <source>
        <dbReference type="ARBA" id="ARBA00023136"/>
    </source>
</evidence>
<dbReference type="GO" id="GO:0009425">
    <property type="term" value="C:bacterial-type flagellum basal body"/>
    <property type="evidence" value="ECO:0007669"/>
    <property type="project" value="InterPro"/>
</dbReference>